<keyword evidence="14" id="KW-0966">Cell projection</keyword>
<reference evidence="14" key="2">
    <citation type="submission" date="2016-04" db="EMBL/GenBank/DDBJ databases">
        <authorList>
            <person name="Evans L.H."/>
            <person name="Alamgir A."/>
            <person name="Owens N."/>
            <person name="Weber N.D."/>
            <person name="Virtaneva K."/>
            <person name="Barbian K."/>
            <person name="Babar A."/>
            <person name="Rosenke K."/>
        </authorList>
    </citation>
    <scope>NUCLEOTIDE SEQUENCE</scope>
    <source>
        <strain evidence="14">P1</strain>
    </source>
</reference>
<sequence>MPYFLIHNKNDNVGVAIADIKTGQEVEGIYIEDMTQGPKIKAISDIPLGHKIALKDIRQSDIVIKYGRPIGSAIKDIKVGEHVHVHNIRSNRWGKWKNQ</sequence>
<dbReference type="EMBL" id="CP033235">
    <property type="protein sequence ID" value="AZF68905.1"/>
    <property type="molecule type" value="Genomic_DNA"/>
</dbReference>
<protein>
    <submittedName>
        <fullName evidence="14">Flagellar protein FlgA</fullName>
    </submittedName>
    <submittedName>
        <fullName evidence="13">UxaA family hydrolase</fullName>
    </submittedName>
</protein>
<dbReference type="Proteomes" id="UP000273443">
    <property type="component" value="Chromosome"/>
</dbReference>
<dbReference type="EMBL" id="CP033241">
    <property type="protein sequence ID" value="AZF84563.1"/>
    <property type="molecule type" value="Genomic_DNA"/>
</dbReference>
<dbReference type="EMBL" id="CP011057">
    <property type="protein sequence ID" value="AKA79815.1"/>
    <property type="molecule type" value="Genomic_DNA"/>
</dbReference>
<evidence type="ECO:0000313" key="12">
    <source>
        <dbReference type="EMBL" id="AZF84563.1"/>
    </source>
</evidence>
<dbReference type="PANTHER" id="PTHR30536:SF5">
    <property type="entry name" value="ALTRONATE DEHYDRATASE"/>
    <property type="match status" value="1"/>
</dbReference>
<dbReference type="Proteomes" id="UP000273194">
    <property type="component" value="Chromosome"/>
</dbReference>
<evidence type="ECO:0000313" key="8">
    <source>
        <dbReference type="EMBL" id="AZF74145.1"/>
    </source>
</evidence>
<name>A0A0E3K6C2_SACSO</name>
<dbReference type="Proteomes" id="UP000076770">
    <property type="component" value="Chromosome i"/>
</dbReference>
<dbReference type="GeneID" id="44130197"/>
<dbReference type="PATRIC" id="fig|2287.6.peg.2326"/>
<dbReference type="KEGG" id="ssoa:SULA_2251"/>
<evidence type="ECO:0000313" key="19">
    <source>
        <dbReference type="Proteomes" id="UP000267993"/>
    </source>
</evidence>
<dbReference type="EMBL" id="CP011055">
    <property type="protein sequence ID" value="AKA74427.1"/>
    <property type="molecule type" value="Genomic_DNA"/>
</dbReference>
<dbReference type="Proteomes" id="UP000033085">
    <property type="component" value="Chromosome"/>
</dbReference>
<dbReference type="InterPro" id="IPR013974">
    <property type="entry name" value="SAF"/>
</dbReference>
<reference evidence="19 20" key="4">
    <citation type="journal article" date="2018" name="Proc. Natl. Acad. Sci. U.S.A.">
        <title>Nonmutational mechanism of inheritance in the Archaeon Sulfolobus solfataricus.</title>
        <authorList>
            <person name="Payne S."/>
            <person name="McCarthy S."/>
            <person name="Johnson T."/>
            <person name="North E."/>
            <person name="Blum P."/>
        </authorList>
    </citation>
    <scope>NUCLEOTIDE SEQUENCE [LARGE SCALE GENOMIC DNA]</scope>
    <source>
        <strain evidence="7 19">SARC-H</strain>
        <strain evidence="8 23">SARC-I</strain>
        <strain evidence="10 24">SARC-N</strain>
        <strain evidence="11 25">SARC-O</strain>
        <strain evidence="12 20">SUL120</strain>
        <strain evidence="6 21">SULG</strain>
        <strain evidence="9 22">SULM</strain>
    </source>
</reference>
<proteinExistence type="predicted"/>
<dbReference type="EMBL" id="CP033236">
    <property type="protein sequence ID" value="AZF71525.1"/>
    <property type="molecule type" value="Genomic_DNA"/>
</dbReference>
<dbReference type="AlphaFoldDB" id="A0A0E3K6C2"/>
<reference evidence="18" key="3">
    <citation type="submission" date="2016-04" db="EMBL/GenBank/DDBJ databases">
        <authorList>
            <person name="Shah S.A."/>
            <person name="Garrett R.A."/>
        </authorList>
    </citation>
    <scope>NUCLEOTIDE SEQUENCE [LARGE SCALE GENOMIC DNA]</scope>
    <source>
        <strain evidence="18">ATCC 35091 / DSM 1616 / JCM 8930 / NBRC 15331 / P1</strain>
    </source>
</reference>
<dbReference type="EMBL" id="CP033240">
    <property type="protein sequence ID" value="AZF81979.1"/>
    <property type="molecule type" value="Genomic_DNA"/>
</dbReference>
<evidence type="ECO:0000313" key="13">
    <source>
        <dbReference type="EMBL" id="QPG49015.1"/>
    </source>
</evidence>
<dbReference type="OMA" id="HAHVQNI"/>
<evidence type="ECO:0000313" key="17">
    <source>
        <dbReference type="Proteomes" id="UP000033106"/>
    </source>
</evidence>
<evidence type="ECO:0000313" key="22">
    <source>
        <dbReference type="Proteomes" id="UP000273443"/>
    </source>
</evidence>
<dbReference type="EMBL" id="LT549890">
    <property type="protein sequence ID" value="SAI84912.1"/>
    <property type="molecule type" value="Genomic_DNA"/>
</dbReference>
<dbReference type="CDD" id="cd11613">
    <property type="entry name" value="SAF_AH_GD"/>
    <property type="match status" value="1"/>
</dbReference>
<evidence type="ECO:0000313" key="16">
    <source>
        <dbReference type="Proteomes" id="UP000033085"/>
    </source>
</evidence>
<dbReference type="Proteomes" id="UP000282269">
    <property type="component" value="Chromosome"/>
</dbReference>
<keyword evidence="14" id="KW-0282">Flagellum</keyword>
<dbReference type="Proteomes" id="UP000267993">
    <property type="component" value="Chromosome"/>
</dbReference>
<dbReference type="GeneID" id="1454277"/>
<keyword evidence="1" id="KW-0456">Lyase</keyword>
<evidence type="ECO:0000313" key="25">
    <source>
        <dbReference type="Proteomes" id="UP000282269"/>
    </source>
</evidence>
<reference evidence="3" key="5">
    <citation type="submission" date="2018-10" db="EMBL/GenBank/DDBJ databases">
        <authorList>
            <person name="McCarthy S."/>
            <person name="Gradnigo J."/>
            <person name="Johnson T."/>
            <person name="Payne S."/>
            <person name="Lipzen A."/>
            <person name="Schackwitz W."/>
            <person name="Martin J."/>
            <person name="Moriyama E."/>
            <person name="Blum P."/>
        </authorList>
    </citation>
    <scope>NUCLEOTIDE SEQUENCE</scope>
    <source>
        <strain evidence="3">SARC-B</strain>
        <strain evidence="4">SARC-C</strain>
        <strain evidence="5">SULA</strain>
    </source>
</reference>
<gene>
    <name evidence="13" type="ORF">HFC64_02970</name>
    <name evidence="14" type="ORF">SSOP1_1358</name>
    <name evidence="5" type="ORF">SULA_2251</name>
    <name evidence="3" type="ORF">SULB_2252</name>
    <name evidence="4" type="ORF">SULC_2249</name>
    <name evidence="6" type="ORF">SULG_11375</name>
    <name evidence="7" type="ORF">SULH_11375</name>
    <name evidence="8" type="ORF">SULI_11375</name>
    <name evidence="9" type="ORF">SULM_11365</name>
    <name evidence="10" type="ORF">SULN_11365</name>
    <name evidence="11" type="ORF">SULO_11375</name>
    <name evidence="12" type="ORF">SULZ_11370</name>
</gene>
<evidence type="ECO:0000313" key="9">
    <source>
        <dbReference type="EMBL" id="AZF76768.1"/>
    </source>
</evidence>
<evidence type="ECO:0000313" key="7">
    <source>
        <dbReference type="EMBL" id="AZF71525.1"/>
    </source>
</evidence>
<dbReference type="Proteomes" id="UP000269431">
    <property type="component" value="Chromosome"/>
</dbReference>
<evidence type="ECO:0000313" key="15">
    <source>
        <dbReference type="Proteomes" id="UP000033057"/>
    </source>
</evidence>
<evidence type="ECO:0000313" key="11">
    <source>
        <dbReference type="EMBL" id="AZF81979.1"/>
    </source>
</evidence>
<evidence type="ECO:0000313" key="21">
    <source>
        <dbReference type="Proteomes" id="UP000273194"/>
    </source>
</evidence>
<dbReference type="RefSeq" id="WP_009991891.1">
    <property type="nucleotide sequence ID" value="NZ_CP011055.2"/>
</dbReference>
<organism evidence="3 16">
    <name type="scientific">Saccharolobus solfataricus</name>
    <name type="common">Sulfolobus solfataricus</name>
    <dbReference type="NCBI Taxonomy" id="2287"/>
    <lineage>
        <taxon>Archaea</taxon>
        <taxon>Thermoproteota</taxon>
        <taxon>Thermoprotei</taxon>
        <taxon>Sulfolobales</taxon>
        <taxon>Sulfolobaceae</taxon>
        <taxon>Saccharolobus</taxon>
    </lineage>
</organism>
<evidence type="ECO:0000313" key="26">
    <source>
        <dbReference type="Proteomes" id="UP000594632"/>
    </source>
</evidence>
<dbReference type="Gene3D" id="2.30.130.110">
    <property type="match status" value="1"/>
</dbReference>
<dbReference type="KEGG" id="ssof:SULC_2249"/>
<evidence type="ECO:0000313" key="23">
    <source>
        <dbReference type="Proteomes" id="UP000275843"/>
    </source>
</evidence>
<evidence type="ECO:0000313" key="14">
    <source>
        <dbReference type="EMBL" id="SAI84912.1"/>
    </source>
</evidence>
<dbReference type="Proteomes" id="UP000275843">
    <property type="component" value="Chromosome"/>
</dbReference>
<dbReference type="KEGG" id="ssol:SULB_2252"/>
<dbReference type="InterPro" id="IPR044144">
    <property type="entry name" value="SAF_UxaA/GarD"/>
</dbReference>
<evidence type="ECO:0000313" key="6">
    <source>
        <dbReference type="EMBL" id="AZF68905.1"/>
    </source>
</evidence>
<evidence type="ECO:0000313" key="3">
    <source>
        <dbReference type="EMBL" id="AKA74427.1"/>
    </source>
</evidence>
<keyword evidence="14" id="KW-0969">Cilium</keyword>
<dbReference type="GO" id="GO:0016787">
    <property type="term" value="F:hydrolase activity"/>
    <property type="evidence" value="ECO:0007669"/>
    <property type="project" value="UniProtKB-KW"/>
</dbReference>
<evidence type="ECO:0000313" key="20">
    <source>
        <dbReference type="Proteomes" id="UP000269431"/>
    </source>
</evidence>
<dbReference type="Proteomes" id="UP000278715">
    <property type="component" value="Chromosome"/>
</dbReference>
<accession>A0A0E3K6C2</accession>
<evidence type="ECO:0000313" key="18">
    <source>
        <dbReference type="Proteomes" id="UP000076770"/>
    </source>
</evidence>
<evidence type="ECO:0000313" key="10">
    <source>
        <dbReference type="EMBL" id="AZF79375.1"/>
    </source>
</evidence>
<evidence type="ECO:0000256" key="1">
    <source>
        <dbReference type="ARBA" id="ARBA00023239"/>
    </source>
</evidence>
<evidence type="ECO:0000313" key="5">
    <source>
        <dbReference type="EMBL" id="AKA79815.1"/>
    </source>
</evidence>
<dbReference type="OrthoDB" id="214896at2157"/>
<dbReference type="SMART" id="SM00858">
    <property type="entry name" value="SAF"/>
    <property type="match status" value="1"/>
</dbReference>
<dbReference type="Proteomes" id="UP000594632">
    <property type="component" value="Chromosome"/>
</dbReference>
<dbReference type="EMBL" id="CP011056">
    <property type="protein sequence ID" value="AKA77122.1"/>
    <property type="molecule type" value="Genomic_DNA"/>
</dbReference>
<dbReference type="EMBL" id="CP050869">
    <property type="protein sequence ID" value="QPG49015.1"/>
    <property type="molecule type" value="Genomic_DNA"/>
</dbReference>
<dbReference type="InterPro" id="IPR052172">
    <property type="entry name" value="UxaA_altronate/galactarate_dh"/>
</dbReference>
<dbReference type="Proteomes" id="UP000033057">
    <property type="component" value="Chromosome"/>
</dbReference>
<keyword evidence="13" id="KW-0378">Hydrolase</keyword>
<dbReference type="Proteomes" id="UP000033106">
    <property type="component" value="Chromosome"/>
</dbReference>
<dbReference type="EMBL" id="CP033238">
    <property type="protein sequence ID" value="AZF76768.1"/>
    <property type="molecule type" value="Genomic_DNA"/>
</dbReference>
<evidence type="ECO:0000313" key="4">
    <source>
        <dbReference type="EMBL" id="AKA77122.1"/>
    </source>
</evidence>
<dbReference type="EMBL" id="CP033239">
    <property type="protein sequence ID" value="AZF79375.1"/>
    <property type="molecule type" value="Genomic_DNA"/>
</dbReference>
<dbReference type="GO" id="GO:0019698">
    <property type="term" value="P:D-galacturonate catabolic process"/>
    <property type="evidence" value="ECO:0007669"/>
    <property type="project" value="TreeGrafter"/>
</dbReference>
<dbReference type="EMBL" id="CP033237">
    <property type="protein sequence ID" value="AZF74145.1"/>
    <property type="molecule type" value="Genomic_DNA"/>
</dbReference>
<reference evidence="13 26" key="6">
    <citation type="journal article" date="2020" name="Nat. Commun.">
        <title>The structures of two archaeal type IV pili illuminate evolutionary relationships.</title>
        <authorList>
            <person name="Wang F."/>
            <person name="Baquero D.P."/>
            <person name="Su Z."/>
            <person name="Beltran L.C."/>
            <person name="Prangishvili D."/>
            <person name="Krupovic M."/>
            <person name="Egelman E.H."/>
        </authorList>
    </citation>
    <scope>NUCLEOTIDE SEQUENCE [LARGE SCALE GENOMIC DNA]</scope>
    <source>
        <strain evidence="13 26">POZ149</strain>
    </source>
</reference>
<evidence type="ECO:0000259" key="2">
    <source>
        <dbReference type="SMART" id="SM00858"/>
    </source>
</evidence>
<dbReference type="PANTHER" id="PTHR30536">
    <property type="entry name" value="ALTRONATE/GALACTARATE DEHYDRATASE"/>
    <property type="match status" value="1"/>
</dbReference>
<reference evidence="15 16" key="1">
    <citation type="journal article" date="2015" name="Genome Announc.">
        <title>Complete Genome Sequence of Sulfolobus solfataricus Strain 98/2 and Evolved Derivatives.</title>
        <authorList>
            <person name="McCarthy S."/>
            <person name="Gradnigo J."/>
            <person name="Johnson T."/>
            <person name="Payne S."/>
            <person name="Lipzen A."/>
            <person name="Martin J."/>
            <person name="Schackwitz W."/>
            <person name="Moriyama E."/>
            <person name="Blum P."/>
        </authorList>
    </citation>
    <scope>NUCLEOTIDE SEQUENCE [LARGE SCALE GENOMIC DNA]</scope>
    <source>
        <strain evidence="15">98/2 SULC</strain>
        <strain evidence="3">SARC-B</strain>
        <strain evidence="4">SARC-C</strain>
        <strain evidence="5 17">SULA</strain>
        <strain evidence="16">SULB</strain>
    </source>
</reference>
<evidence type="ECO:0000313" key="24">
    <source>
        <dbReference type="Proteomes" id="UP000278715"/>
    </source>
</evidence>
<feature type="domain" description="SAF" evidence="2">
    <location>
        <begin position="11"/>
        <end position="89"/>
    </location>
</feature>
<dbReference type="GO" id="GO:0016829">
    <property type="term" value="F:lyase activity"/>
    <property type="evidence" value="ECO:0007669"/>
    <property type="project" value="UniProtKB-KW"/>
</dbReference>
<dbReference type="Pfam" id="PF08666">
    <property type="entry name" value="SAF"/>
    <property type="match status" value="1"/>
</dbReference>